<dbReference type="AlphaFoldDB" id="A0A8R7PJG5"/>
<reference evidence="4" key="2">
    <citation type="submission" date="2018-03" db="EMBL/GenBank/DDBJ databases">
        <title>The Triticum urartu genome reveals the dynamic nature of wheat genome evolution.</title>
        <authorList>
            <person name="Ling H."/>
            <person name="Ma B."/>
            <person name="Shi X."/>
            <person name="Liu H."/>
            <person name="Dong L."/>
            <person name="Sun H."/>
            <person name="Cao Y."/>
            <person name="Gao Q."/>
            <person name="Zheng S."/>
            <person name="Li Y."/>
            <person name="Yu Y."/>
            <person name="Du H."/>
            <person name="Qi M."/>
            <person name="Li Y."/>
            <person name="Yu H."/>
            <person name="Cui Y."/>
            <person name="Wang N."/>
            <person name="Chen C."/>
            <person name="Wu H."/>
            <person name="Zhao Y."/>
            <person name="Zhang J."/>
            <person name="Li Y."/>
            <person name="Zhou W."/>
            <person name="Zhang B."/>
            <person name="Hu W."/>
            <person name="Eijk M."/>
            <person name="Tang J."/>
            <person name="Witsenboer H."/>
            <person name="Zhao S."/>
            <person name="Li Z."/>
            <person name="Zhang A."/>
            <person name="Wang D."/>
            <person name="Liang C."/>
        </authorList>
    </citation>
    <scope>NUCLEOTIDE SEQUENCE [LARGE SCALE GENOMIC DNA]</scope>
    <source>
        <strain evidence="4">cv. G1812</strain>
    </source>
</reference>
<dbReference type="CDD" id="cd23767">
    <property type="entry name" value="IQCD"/>
    <property type="match status" value="1"/>
</dbReference>
<feature type="compositionally biased region" description="Basic residues" evidence="3">
    <location>
        <begin position="401"/>
        <end position="424"/>
    </location>
</feature>
<feature type="compositionally biased region" description="Pro residues" evidence="3">
    <location>
        <begin position="354"/>
        <end position="365"/>
    </location>
</feature>
<accession>A0A8R7PJG5</accession>
<evidence type="ECO:0008006" key="6">
    <source>
        <dbReference type="Google" id="ProtNLM"/>
    </source>
</evidence>
<reference evidence="5" key="1">
    <citation type="journal article" date="2013" name="Nature">
        <title>Draft genome of the wheat A-genome progenitor Triticum urartu.</title>
        <authorList>
            <person name="Ling H.Q."/>
            <person name="Zhao S."/>
            <person name="Liu D."/>
            <person name="Wang J."/>
            <person name="Sun H."/>
            <person name="Zhang C."/>
            <person name="Fan H."/>
            <person name="Li D."/>
            <person name="Dong L."/>
            <person name="Tao Y."/>
            <person name="Gao C."/>
            <person name="Wu H."/>
            <person name="Li Y."/>
            <person name="Cui Y."/>
            <person name="Guo X."/>
            <person name="Zheng S."/>
            <person name="Wang B."/>
            <person name="Yu K."/>
            <person name="Liang Q."/>
            <person name="Yang W."/>
            <person name="Lou X."/>
            <person name="Chen J."/>
            <person name="Feng M."/>
            <person name="Jian J."/>
            <person name="Zhang X."/>
            <person name="Luo G."/>
            <person name="Jiang Y."/>
            <person name="Liu J."/>
            <person name="Wang Z."/>
            <person name="Sha Y."/>
            <person name="Zhang B."/>
            <person name="Wu H."/>
            <person name="Tang D."/>
            <person name="Shen Q."/>
            <person name="Xue P."/>
            <person name="Zou S."/>
            <person name="Wang X."/>
            <person name="Liu X."/>
            <person name="Wang F."/>
            <person name="Yang Y."/>
            <person name="An X."/>
            <person name="Dong Z."/>
            <person name="Zhang K."/>
            <person name="Zhang X."/>
            <person name="Luo M.C."/>
            <person name="Dvorak J."/>
            <person name="Tong Y."/>
            <person name="Wang J."/>
            <person name="Yang H."/>
            <person name="Li Z."/>
            <person name="Wang D."/>
            <person name="Zhang A."/>
            <person name="Wang J."/>
        </authorList>
    </citation>
    <scope>NUCLEOTIDE SEQUENCE</scope>
    <source>
        <strain evidence="5">cv. G1812</strain>
    </source>
</reference>
<dbReference type="GO" id="GO:0005516">
    <property type="term" value="F:calmodulin binding"/>
    <property type="evidence" value="ECO:0007669"/>
    <property type="project" value="UniProtKB-KW"/>
</dbReference>
<dbReference type="Gramene" id="TuG1812G0200005178.01.T01">
    <property type="protein sequence ID" value="TuG1812G0200005178.01.T01"/>
    <property type="gene ID" value="TuG1812G0200005178.01"/>
</dbReference>
<dbReference type="SMART" id="SM00015">
    <property type="entry name" value="IQ"/>
    <property type="match status" value="2"/>
</dbReference>
<feature type="compositionally biased region" description="Basic residues" evidence="3">
    <location>
        <begin position="301"/>
        <end position="313"/>
    </location>
</feature>
<keyword evidence="5" id="KW-1185">Reference proteome</keyword>
<proteinExistence type="inferred from homology"/>
<dbReference type="Pfam" id="PF00612">
    <property type="entry name" value="IQ"/>
    <property type="match status" value="2"/>
</dbReference>
<keyword evidence="1" id="KW-0112">Calmodulin-binding</keyword>
<dbReference type="PANTHER" id="PTHR32295:SF285">
    <property type="entry name" value="OS10G0420200 PROTEIN"/>
    <property type="match status" value="1"/>
</dbReference>
<feature type="compositionally biased region" description="Low complexity" evidence="3">
    <location>
        <begin position="382"/>
        <end position="391"/>
    </location>
</feature>
<evidence type="ECO:0000256" key="2">
    <source>
        <dbReference type="ARBA" id="ARBA00024341"/>
    </source>
</evidence>
<dbReference type="Gene3D" id="1.20.5.190">
    <property type="match status" value="1"/>
</dbReference>
<dbReference type="InterPro" id="IPR000048">
    <property type="entry name" value="IQ_motif_EF-hand-BS"/>
</dbReference>
<evidence type="ECO:0000256" key="3">
    <source>
        <dbReference type="SAM" id="MobiDB-lite"/>
    </source>
</evidence>
<evidence type="ECO:0000313" key="4">
    <source>
        <dbReference type="EnsemblPlants" id="TuG1812G0200005178.01.T01"/>
    </source>
</evidence>
<name>A0A8R7PJG5_TRIUA</name>
<feature type="compositionally biased region" description="Low complexity" evidence="3">
    <location>
        <begin position="314"/>
        <end position="323"/>
    </location>
</feature>
<dbReference type="Proteomes" id="UP000015106">
    <property type="component" value="Chromosome 2"/>
</dbReference>
<protein>
    <recommendedName>
        <fullName evidence="6">Protein IQ-DOMAIN 31</fullName>
    </recommendedName>
</protein>
<comment type="similarity">
    <text evidence="2">Belongs to the IQD family.</text>
</comment>
<dbReference type="PROSITE" id="PS50096">
    <property type="entry name" value="IQ"/>
    <property type="match status" value="2"/>
</dbReference>
<evidence type="ECO:0000313" key="5">
    <source>
        <dbReference type="Proteomes" id="UP000015106"/>
    </source>
</evidence>
<feature type="region of interest" description="Disordered" evidence="3">
    <location>
        <begin position="254"/>
        <end position="424"/>
    </location>
</feature>
<dbReference type="PANTHER" id="PTHR32295">
    <property type="entry name" value="IQ-DOMAIN 5-RELATED"/>
    <property type="match status" value="1"/>
</dbReference>
<evidence type="ECO:0000256" key="1">
    <source>
        <dbReference type="ARBA" id="ARBA00022860"/>
    </source>
</evidence>
<feature type="region of interest" description="Disordered" evidence="3">
    <location>
        <begin position="13"/>
        <end position="58"/>
    </location>
</feature>
<dbReference type="EnsemblPlants" id="TuG1812G0200005178.01.T01">
    <property type="protein sequence ID" value="TuG1812G0200005178.01.T01"/>
    <property type="gene ID" value="TuG1812G0200005178.01"/>
</dbReference>
<reference evidence="4" key="3">
    <citation type="submission" date="2022-06" db="UniProtKB">
        <authorList>
            <consortium name="EnsemblPlants"/>
        </authorList>
    </citation>
    <scope>IDENTIFICATION</scope>
</reference>
<feature type="compositionally biased region" description="Low complexity" evidence="3">
    <location>
        <begin position="332"/>
        <end position="353"/>
    </location>
</feature>
<organism evidence="4 5">
    <name type="scientific">Triticum urartu</name>
    <name type="common">Red wild einkorn</name>
    <name type="synonym">Crithodium urartu</name>
    <dbReference type="NCBI Taxonomy" id="4572"/>
    <lineage>
        <taxon>Eukaryota</taxon>
        <taxon>Viridiplantae</taxon>
        <taxon>Streptophyta</taxon>
        <taxon>Embryophyta</taxon>
        <taxon>Tracheophyta</taxon>
        <taxon>Spermatophyta</taxon>
        <taxon>Magnoliopsida</taxon>
        <taxon>Liliopsida</taxon>
        <taxon>Poales</taxon>
        <taxon>Poaceae</taxon>
        <taxon>BOP clade</taxon>
        <taxon>Pooideae</taxon>
        <taxon>Triticodae</taxon>
        <taxon>Triticeae</taxon>
        <taxon>Triticinae</taxon>
        <taxon>Triticum</taxon>
    </lineage>
</organism>
<feature type="compositionally biased region" description="Low complexity" evidence="3">
    <location>
        <begin position="285"/>
        <end position="300"/>
    </location>
</feature>
<sequence length="424" mass="46300">MGKAGRWLRSILAGKRDGGRRGGKRGQAQCDSTPLAELPAAASPREKRRWSFRRPAAPVKTAAAPSPLALEAGGLSVSVSVSERELEQSKHAMAVAMAAADGAVIRLTAPEAEDDLNLYATPVQEAAAARIQATFRGYLARKALCALRGLVKLQALIRGHLVRKQARATLRRMQALLMAQTRVRAQRMRMLEEEDHATAPVDRRSPQHPRRRRSYVSPHSIASASGTVSEIVQADMVESGNVCVAAACRRWTGPARSMPRSSRWTWGSRRGGGGAAARSRRASHGRQSAGEPSTTAPASARQRRRRRSPRSRARAPTAGTSRTSSRRRRASARTCRQVTPTRASPRPSSSPTTWPTPSPRAPRPGPRARRSRGPTRRRRWSGSRAGAAVARRPCREASRCSGRRRTSACHRRRPPCTHSTTRGR</sequence>
<feature type="region of interest" description="Disordered" evidence="3">
    <location>
        <begin position="191"/>
        <end position="222"/>
    </location>
</feature>
<feature type="compositionally biased region" description="Basic residues" evidence="3">
    <location>
        <begin position="366"/>
        <end position="381"/>
    </location>
</feature>